<name>A0ABR2WHM7_9FUNG</name>
<proteinExistence type="predicted"/>
<evidence type="ECO:0000313" key="1">
    <source>
        <dbReference type="EMBL" id="KAK9760949.1"/>
    </source>
</evidence>
<dbReference type="Proteomes" id="UP001479436">
    <property type="component" value="Unassembled WGS sequence"/>
</dbReference>
<protein>
    <submittedName>
        <fullName evidence="1">Uncharacterized protein</fullName>
    </submittedName>
</protein>
<keyword evidence="2" id="KW-1185">Reference proteome</keyword>
<comment type="caution">
    <text evidence="1">The sequence shown here is derived from an EMBL/GenBank/DDBJ whole genome shotgun (WGS) entry which is preliminary data.</text>
</comment>
<reference evidence="1 2" key="1">
    <citation type="submission" date="2023-04" db="EMBL/GenBank/DDBJ databases">
        <title>Genome of Basidiobolus ranarum AG-B5.</title>
        <authorList>
            <person name="Stajich J.E."/>
            <person name="Carter-House D."/>
            <person name="Gryganskyi A."/>
        </authorList>
    </citation>
    <scope>NUCLEOTIDE SEQUENCE [LARGE SCALE GENOMIC DNA]</scope>
    <source>
        <strain evidence="1 2">AG-B5</strain>
    </source>
</reference>
<gene>
    <name evidence="1" type="ORF">K7432_014530</name>
</gene>
<evidence type="ECO:0000313" key="2">
    <source>
        <dbReference type="Proteomes" id="UP001479436"/>
    </source>
</evidence>
<organism evidence="1 2">
    <name type="scientific">Basidiobolus ranarum</name>
    <dbReference type="NCBI Taxonomy" id="34480"/>
    <lineage>
        <taxon>Eukaryota</taxon>
        <taxon>Fungi</taxon>
        <taxon>Fungi incertae sedis</taxon>
        <taxon>Zoopagomycota</taxon>
        <taxon>Entomophthoromycotina</taxon>
        <taxon>Basidiobolomycetes</taxon>
        <taxon>Basidiobolales</taxon>
        <taxon>Basidiobolaceae</taxon>
        <taxon>Basidiobolus</taxon>
    </lineage>
</organism>
<accession>A0ABR2WHM7</accession>
<dbReference type="EMBL" id="JASJQH010001679">
    <property type="protein sequence ID" value="KAK9760949.1"/>
    <property type="molecule type" value="Genomic_DNA"/>
</dbReference>
<sequence>MDFMSEIVSRVNRPLSYEWNSIRLRSAGLENPMEMERHYLRSHTIVNIDDQFVSSMST</sequence>